<sequence length="590" mass="62835">MVQQGRAPRSDWILEVAGVDKSFAGVHALRGVDFRLRPGEVHALIGENGAGKSTLIKVMTGVYRPDAGRVRLAGEDRAFRNPLEAQTAGISTIYQEVNLVPLMSVARNLCLGREPRRFGLVDVRAVNRIARETLKRYGVDVDVTGPLGSLGLGAQQMVALARAVQTDARVVVMDEPTSSLEPREVETLFSVIRGLRSQGIAVVYVSHRLDELYEICDRVTVLRDGAVVHTGDMAGLERLKLISLMLGREMSTVRAKGATAFGTGQHGQQNGDGVGGGDRGPEAVPVLRATGLTVRHKVHDVGLDIHHGEVVGLGGLLGAGRSETAKAITGALATDGGTVEVDGVPLARRGPAAAIRAGVVMLAEDRKTEGILPNLSVRENISLALLPRLARAGVVSGARQDDVVRFFMERLRIKAAGPDQKVSDLSGGNQQKVLLARWLCLDPKVLLLDEPTRGIDVGAKAEVQALIDELADQGLGVLLISSDLEELIEGSDRLVVLKDGRAVGHLRGEDITEQTVLDTLAAAPSSEDLHGEDLHGEDLHGKDLRGKDLNGEDLNGDDLRGEAPAPPPDDRPTQAQGRPTAPAVTKEEPR</sequence>
<evidence type="ECO:0000256" key="4">
    <source>
        <dbReference type="ARBA" id="ARBA00022840"/>
    </source>
</evidence>
<dbReference type="GO" id="GO:0005524">
    <property type="term" value="F:ATP binding"/>
    <property type="evidence" value="ECO:0007669"/>
    <property type="project" value="UniProtKB-KW"/>
</dbReference>
<name>A0ABP5XUW2_9ACTN</name>
<dbReference type="PANTHER" id="PTHR43790:SF9">
    <property type="entry name" value="GALACTOFURANOSE TRANSPORTER ATP-BINDING PROTEIN YTFR"/>
    <property type="match status" value="1"/>
</dbReference>
<dbReference type="CDD" id="cd03215">
    <property type="entry name" value="ABC_Carb_Monos_II"/>
    <property type="match status" value="1"/>
</dbReference>
<proteinExistence type="predicted"/>
<gene>
    <name evidence="7" type="ORF">GCM10010422_03110</name>
</gene>
<dbReference type="SUPFAM" id="SSF52540">
    <property type="entry name" value="P-loop containing nucleoside triphosphate hydrolases"/>
    <property type="match status" value="2"/>
</dbReference>
<dbReference type="InterPro" id="IPR003439">
    <property type="entry name" value="ABC_transporter-like_ATP-bd"/>
</dbReference>
<protein>
    <submittedName>
        <fullName evidence="7">Sugar ABC transporter ATP-binding protein</fullName>
    </submittedName>
</protein>
<evidence type="ECO:0000313" key="8">
    <source>
        <dbReference type="Proteomes" id="UP001501721"/>
    </source>
</evidence>
<organism evidence="7 8">
    <name type="scientific">Streptomyces graminearus</name>
    <dbReference type="NCBI Taxonomy" id="284030"/>
    <lineage>
        <taxon>Bacteria</taxon>
        <taxon>Bacillati</taxon>
        <taxon>Actinomycetota</taxon>
        <taxon>Actinomycetes</taxon>
        <taxon>Kitasatosporales</taxon>
        <taxon>Streptomycetaceae</taxon>
        <taxon>Streptomyces</taxon>
    </lineage>
</organism>
<dbReference type="InterPro" id="IPR050107">
    <property type="entry name" value="ABC_carbohydrate_import_ATPase"/>
</dbReference>
<evidence type="ECO:0000256" key="3">
    <source>
        <dbReference type="ARBA" id="ARBA00022741"/>
    </source>
</evidence>
<keyword evidence="3" id="KW-0547">Nucleotide-binding</keyword>
<keyword evidence="8" id="KW-1185">Reference proteome</keyword>
<dbReference type="InterPro" id="IPR017871">
    <property type="entry name" value="ABC_transporter-like_CS"/>
</dbReference>
<evidence type="ECO:0000256" key="5">
    <source>
        <dbReference type="SAM" id="MobiDB-lite"/>
    </source>
</evidence>
<comment type="caution">
    <text evidence="7">The sequence shown here is derived from an EMBL/GenBank/DDBJ whole genome shotgun (WGS) entry which is preliminary data.</text>
</comment>
<dbReference type="InterPro" id="IPR027417">
    <property type="entry name" value="P-loop_NTPase"/>
</dbReference>
<dbReference type="CDD" id="cd03216">
    <property type="entry name" value="ABC_Carb_Monos_I"/>
    <property type="match status" value="1"/>
</dbReference>
<keyword evidence="1" id="KW-0813">Transport</keyword>
<dbReference type="SMART" id="SM00382">
    <property type="entry name" value="AAA"/>
    <property type="match status" value="2"/>
</dbReference>
<dbReference type="PROSITE" id="PS50893">
    <property type="entry name" value="ABC_TRANSPORTER_2"/>
    <property type="match status" value="2"/>
</dbReference>
<evidence type="ECO:0000313" key="7">
    <source>
        <dbReference type="EMBL" id="GAA2465773.1"/>
    </source>
</evidence>
<evidence type="ECO:0000256" key="1">
    <source>
        <dbReference type="ARBA" id="ARBA00022448"/>
    </source>
</evidence>
<reference evidence="8" key="1">
    <citation type="journal article" date="2019" name="Int. J. Syst. Evol. Microbiol.">
        <title>The Global Catalogue of Microorganisms (GCM) 10K type strain sequencing project: providing services to taxonomists for standard genome sequencing and annotation.</title>
        <authorList>
            <consortium name="The Broad Institute Genomics Platform"/>
            <consortium name="The Broad Institute Genome Sequencing Center for Infectious Disease"/>
            <person name="Wu L."/>
            <person name="Ma J."/>
        </authorList>
    </citation>
    <scope>NUCLEOTIDE SEQUENCE [LARGE SCALE GENOMIC DNA]</scope>
    <source>
        <strain evidence="8">JCM 6923</strain>
    </source>
</reference>
<accession>A0ABP5XUW2</accession>
<keyword evidence="4 7" id="KW-0067">ATP-binding</keyword>
<dbReference type="EMBL" id="BAAATL010000001">
    <property type="protein sequence ID" value="GAA2465773.1"/>
    <property type="molecule type" value="Genomic_DNA"/>
</dbReference>
<dbReference type="PANTHER" id="PTHR43790">
    <property type="entry name" value="CARBOHYDRATE TRANSPORT ATP-BINDING PROTEIN MG119-RELATED"/>
    <property type="match status" value="1"/>
</dbReference>
<evidence type="ECO:0000256" key="2">
    <source>
        <dbReference type="ARBA" id="ARBA00022737"/>
    </source>
</evidence>
<dbReference type="PROSITE" id="PS00211">
    <property type="entry name" value="ABC_TRANSPORTER_1"/>
    <property type="match status" value="1"/>
</dbReference>
<evidence type="ECO:0000259" key="6">
    <source>
        <dbReference type="PROSITE" id="PS50893"/>
    </source>
</evidence>
<feature type="compositionally biased region" description="Basic and acidic residues" evidence="5">
    <location>
        <begin position="527"/>
        <end position="550"/>
    </location>
</feature>
<feature type="domain" description="ABC transporter" evidence="6">
    <location>
        <begin position="281"/>
        <end position="524"/>
    </location>
</feature>
<dbReference type="InterPro" id="IPR003593">
    <property type="entry name" value="AAA+_ATPase"/>
</dbReference>
<dbReference type="Pfam" id="PF00005">
    <property type="entry name" value="ABC_tran"/>
    <property type="match status" value="2"/>
</dbReference>
<dbReference type="Gene3D" id="3.40.50.300">
    <property type="entry name" value="P-loop containing nucleotide triphosphate hydrolases"/>
    <property type="match status" value="2"/>
</dbReference>
<keyword evidence="2" id="KW-0677">Repeat</keyword>
<feature type="region of interest" description="Disordered" evidence="5">
    <location>
        <begin position="527"/>
        <end position="590"/>
    </location>
</feature>
<dbReference type="Proteomes" id="UP001501721">
    <property type="component" value="Unassembled WGS sequence"/>
</dbReference>
<feature type="domain" description="ABC transporter" evidence="6">
    <location>
        <begin position="14"/>
        <end position="249"/>
    </location>
</feature>